<evidence type="ECO:0000256" key="4">
    <source>
        <dbReference type="ARBA" id="ARBA00023204"/>
    </source>
</evidence>
<keyword evidence="3 5" id="KW-0378">Hydrolase</keyword>
<evidence type="ECO:0000256" key="1">
    <source>
        <dbReference type="ARBA" id="ARBA00009232"/>
    </source>
</evidence>
<keyword evidence="2 5" id="KW-0227">DNA damage</keyword>
<dbReference type="GO" id="GO:0003905">
    <property type="term" value="F:alkylbase DNA N-glycosylase activity"/>
    <property type="evidence" value="ECO:0007669"/>
    <property type="project" value="InterPro"/>
</dbReference>
<evidence type="ECO:0000313" key="7">
    <source>
        <dbReference type="Proteomes" id="UP000051931"/>
    </source>
</evidence>
<dbReference type="InterPro" id="IPR036995">
    <property type="entry name" value="MPG_sf"/>
</dbReference>
<proteinExistence type="inferred from homology"/>
<dbReference type="PANTHER" id="PTHR10429">
    <property type="entry name" value="DNA-3-METHYLADENINE GLYCOSYLASE"/>
    <property type="match status" value="1"/>
</dbReference>
<dbReference type="GO" id="GO:0003677">
    <property type="term" value="F:DNA binding"/>
    <property type="evidence" value="ECO:0007669"/>
    <property type="project" value="InterPro"/>
</dbReference>
<comment type="caution">
    <text evidence="6">The sequence shown here is derived from an EMBL/GenBank/DDBJ whole genome shotgun (WGS) entry which is preliminary data.</text>
</comment>
<evidence type="ECO:0000256" key="2">
    <source>
        <dbReference type="ARBA" id="ARBA00022763"/>
    </source>
</evidence>
<dbReference type="InterPro" id="IPR011034">
    <property type="entry name" value="Formyl_transferase-like_C_sf"/>
</dbReference>
<dbReference type="PATRIC" id="fig|1122152.4.peg.1276"/>
<evidence type="ECO:0000256" key="5">
    <source>
        <dbReference type="HAMAP-Rule" id="MF_00527"/>
    </source>
</evidence>
<sequence>MNYQTFFQNRPTTEIAQDLLGRMLTYHGIGGLIVEAEAYLGKKDFAAHSYNGRRSPANEGLYCEGGHLYIYAQRQYFFFDIATQEKDVPEGILVRAIEPKIGIEAMIKNRSGKTGPLLTNGPAKMMQALGVTSRKWDLANLADSPFEIDLAHKIIPREIIAAPRIGIKQADSYWAKAPLRFYVAGNPYISDMKKKNIQENNGWVLTK</sequence>
<protein>
    <recommendedName>
        <fullName evidence="5">Putative 3-methyladenine DNA glycosylase</fullName>
        <ecNumber evidence="5">3.2.2.-</ecNumber>
    </recommendedName>
</protein>
<dbReference type="Proteomes" id="UP000051931">
    <property type="component" value="Unassembled WGS sequence"/>
</dbReference>
<dbReference type="InterPro" id="IPR003180">
    <property type="entry name" value="MPG"/>
</dbReference>
<dbReference type="eggNOG" id="COG2094">
    <property type="taxonomic scope" value="Bacteria"/>
</dbReference>
<dbReference type="PANTHER" id="PTHR10429:SF0">
    <property type="entry name" value="DNA-3-METHYLADENINE GLYCOSYLASE"/>
    <property type="match status" value="1"/>
</dbReference>
<evidence type="ECO:0000313" key="6">
    <source>
        <dbReference type="EMBL" id="KRL62771.1"/>
    </source>
</evidence>
<dbReference type="OrthoDB" id="9794313at2"/>
<dbReference type="STRING" id="1122152.GCA_000425905_01229"/>
<dbReference type="SUPFAM" id="SSF50486">
    <property type="entry name" value="FMT C-terminal domain-like"/>
    <property type="match status" value="1"/>
</dbReference>
<comment type="similarity">
    <text evidence="1 5">Belongs to the DNA glycosylase MPG family.</text>
</comment>
<dbReference type="HAMAP" id="MF_00527">
    <property type="entry name" value="3MGH"/>
    <property type="match status" value="1"/>
</dbReference>
<keyword evidence="4 5" id="KW-0234">DNA repair</keyword>
<reference evidence="6 7" key="1">
    <citation type="journal article" date="2015" name="Genome Announc.">
        <title>Expanding the biotechnology potential of lactobacilli through comparative genomics of 213 strains and associated genera.</title>
        <authorList>
            <person name="Sun Z."/>
            <person name="Harris H.M."/>
            <person name="McCann A."/>
            <person name="Guo C."/>
            <person name="Argimon S."/>
            <person name="Zhang W."/>
            <person name="Yang X."/>
            <person name="Jeffery I.B."/>
            <person name="Cooney J.C."/>
            <person name="Kagawa T.F."/>
            <person name="Liu W."/>
            <person name="Song Y."/>
            <person name="Salvetti E."/>
            <person name="Wrobel A."/>
            <person name="Rasinkangas P."/>
            <person name="Parkhill J."/>
            <person name="Rea M.C."/>
            <person name="O'Sullivan O."/>
            <person name="Ritari J."/>
            <person name="Douillard F.P."/>
            <person name="Paul Ross R."/>
            <person name="Yang R."/>
            <person name="Briner A.E."/>
            <person name="Felis G.E."/>
            <person name="de Vos W.M."/>
            <person name="Barrangou R."/>
            <person name="Klaenhammer T.R."/>
            <person name="Caufield P.W."/>
            <person name="Cui Y."/>
            <person name="Zhang H."/>
            <person name="O'Toole P.W."/>
        </authorList>
    </citation>
    <scope>NUCLEOTIDE SEQUENCE [LARGE SCALE GENOMIC DNA]</scope>
    <source>
        <strain evidence="6 7">DSM 15354</strain>
    </source>
</reference>
<dbReference type="CDD" id="cd00540">
    <property type="entry name" value="AAG"/>
    <property type="match status" value="1"/>
</dbReference>
<dbReference type="RefSeq" id="WP_027825178.1">
    <property type="nucleotide sequence ID" value="NZ_AUEI01000010.1"/>
</dbReference>
<accession>A0A0R1S948</accession>
<evidence type="ECO:0000256" key="3">
    <source>
        <dbReference type="ARBA" id="ARBA00022801"/>
    </source>
</evidence>
<dbReference type="GO" id="GO:0006284">
    <property type="term" value="P:base-excision repair"/>
    <property type="evidence" value="ECO:0007669"/>
    <property type="project" value="InterPro"/>
</dbReference>
<organism evidence="6 7">
    <name type="scientific">Lactobacillus psittaci DSM 15354</name>
    <dbReference type="NCBI Taxonomy" id="1122152"/>
    <lineage>
        <taxon>Bacteria</taxon>
        <taxon>Bacillati</taxon>
        <taxon>Bacillota</taxon>
        <taxon>Bacilli</taxon>
        <taxon>Lactobacillales</taxon>
        <taxon>Lactobacillaceae</taxon>
        <taxon>Lactobacillus</taxon>
    </lineage>
</organism>
<dbReference type="EMBL" id="AZFB01000007">
    <property type="protein sequence ID" value="KRL62771.1"/>
    <property type="molecule type" value="Genomic_DNA"/>
</dbReference>
<name>A0A0R1S948_9LACO</name>
<gene>
    <name evidence="6" type="ORF">FC23_GL001242</name>
</gene>
<dbReference type="AlphaFoldDB" id="A0A0R1S948"/>
<dbReference type="Pfam" id="PF02245">
    <property type="entry name" value="Pur_DNA_glyco"/>
    <property type="match status" value="1"/>
</dbReference>
<keyword evidence="7" id="KW-1185">Reference proteome</keyword>
<dbReference type="Gene3D" id="3.10.300.10">
    <property type="entry name" value="Methylpurine-DNA glycosylase (MPG)"/>
    <property type="match status" value="1"/>
</dbReference>
<dbReference type="NCBIfam" id="TIGR00567">
    <property type="entry name" value="3mg"/>
    <property type="match status" value="1"/>
</dbReference>
<dbReference type="EC" id="3.2.2.-" evidence="5"/>